<feature type="region of interest" description="Disordered" evidence="1">
    <location>
        <begin position="1"/>
        <end position="184"/>
    </location>
</feature>
<feature type="compositionally biased region" description="Polar residues" evidence="1">
    <location>
        <begin position="400"/>
        <end position="409"/>
    </location>
</feature>
<evidence type="ECO:0000313" key="2">
    <source>
        <dbReference type="EMBL" id="WWD21699.1"/>
    </source>
</evidence>
<keyword evidence="3" id="KW-1185">Reference proteome</keyword>
<accession>A0A5M6C3L7</accession>
<feature type="compositionally biased region" description="Low complexity" evidence="1">
    <location>
        <begin position="76"/>
        <end position="99"/>
    </location>
</feature>
<reference evidence="2" key="1">
    <citation type="submission" date="2017-08" db="EMBL/GenBank/DDBJ databases">
        <authorList>
            <person name="Cuomo C."/>
            <person name="Billmyre B."/>
            <person name="Heitman J."/>
        </authorList>
    </citation>
    <scope>NUCLEOTIDE SEQUENCE</scope>
    <source>
        <strain evidence="2">CBS 12478</strain>
    </source>
</reference>
<feature type="compositionally biased region" description="Basic and acidic residues" evidence="1">
    <location>
        <begin position="246"/>
        <end position="256"/>
    </location>
</feature>
<dbReference type="AlphaFoldDB" id="A0A5M6C3L7"/>
<reference evidence="2" key="2">
    <citation type="submission" date="2024-01" db="EMBL/GenBank/DDBJ databases">
        <title>Comparative genomics of Cryptococcus and Kwoniella reveals pathogenesis evolution and contrasting modes of karyotype evolution via chromosome fusion or intercentromeric recombination.</title>
        <authorList>
            <person name="Coelho M.A."/>
            <person name="David-Palma M."/>
            <person name="Shea T."/>
            <person name="Bowers K."/>
            <person name="McGinley-Smith S."/>
            <person name="Mohammad A.W."/>
            <person name="Gnirke A."/>
            <person name="Yurkov A.M."/>
            <person name="Nowrousian M."/>
            <person name="Sun S."/>
            <person name="Cuomo C.A."/>
            <person name="Heitman J."/>
        </authorList>
    </citation>
    <scope>NUCLEOTIDE SEQUENCE</scope>
    <source>
        <strain evidence="2">CBS 12478</strain>
    </source>
</reference>
<feature type="compositionally biased region" description="Basic and acidic residues" evidence="1">
    <location>
        <begin position="129"/>
        <end position="139"/>
    </location>
</feature>
<organism evidence="2 3">
    <name type="scientific">Kwoniella shandongensis</name>
    <dbReference type="NCBI Taxonomy" id="1734106"/>
    <lineage>
        <taxon>Eukaryota</taxon>
        <taxon>Fungi</taxon>
        <taxon>Dikarya</taxon>
        <taxon>Basidiomycota</taxon>
        <taxon>Agaricomycotina</taxon>
        <taxon>Tremellomycetes</taxon>
        <taxon>Tremellales</taxon>
        <taxon>Cryptococcaceae</taxon>
        <taxon>Kwoniella</taxon>
    </lineage>
</organism>
<feature type="region of interest" description="Disordered" evidence="1">
    <location>
        <begin position="201"/>
        <end position="268"/>
    </location>
</feature>
<feature type="compositionally biased region" description="Acidic residues" evidence="1">
    <location>
        <begin position="208"/>
        <end position="218"/>
    </location>
</feature>
<dbReference type="EMBL" id="CP144061">
    <property type="protein sequence ID" value="WWD21699.1"/>
    <property type="molecule type" value="Genomic_DNA"/>
</dbReference>
<dbReference type="Proteomes" id="UP000322225">
    <property type="component" value="Chromosome 11"/>
</dbReference>
<evidence type="ECO:0000256" key="1">
    <source>
        <dbReference type="SAM" id="MobiDB-lite"/>
    </source>
</evidence>
<feature type="compositionally biased region" description="Basic and acidic residues" evidence="1">
    <location>
        <begin position="151"/>
        <end position="163"/>
    </location>
</feature>
<protein>
    <submittedName>
        <fullName evidence="2">Uncharacterized protein</fullName>
    </submittedName>
</protein>
<dbReference type="GeneID" id="43589088"/>
<name>A0A5M6C3L7_9TREE</name>
<feature type="region of interest" description="Disordered" evidence="1">
    <location>
        <begin position="400"/>
        <end position="430"/>
    </location>
</feature>
<sequence length="430" mass="46917">MSFDPCLSRSYFLRNRHRNSSSSSPPPEESSSVSPTAPTTRTHSRSGRESDPRKRGRSRSLGTVPHDHQVSTSSKTSSLRPRRTVSSSTSSAHNTDESSLPPPKKRPRLDGGRMDRSPSLTPLPEDKDECNNHGSDKHQMVYSGKIPLPKDNTRSDPSDDPDLRQLSPTLCNDEDPEKNREMTWGNILHHKQAINWAGDSDLSSMGSLDEDTEVEASSDEGKQLDQPPAIEQRGLALNDTPTIVPRNDRTSERPDTTHSPPSIVITNPTEPISHKKAHVPLRHTTVNPSIEPISKGSSTEVSVGVAISASPSKTAAIRWYFDDISLKLANEGIEQVISYGRKIETQPSSRNLPNSAGNDEHSLEIAAALNDQAGSSTAFPGDHTKELAATSSALMVSLGGTATHSTRPSTIEPRQAKLRPRTQPSLQRYH</sequence>
<proteinExistence type="predicted"/>
<gene>
    <name evidence="2" type="ORF">CI109_106185</name>
</gene>
<dbReference type="KEGG" id="ksn:43589088"/>
<evidence type="ECO:0000313" key="3">
    <source>
        <dbReference type="Proteomes" id="UP000322225"/>
    </source>
</evidence>
<dbReference type="RefSeq" id="XP_031860747.1">
    <property type="nucleotide sequence ID" value="XM_032004948.1"/>
</dbReference>
<feature type="compositionally biased region" description="Polar residues" evidence="1">
    <location>
        <begin position="257"/>
        <end position="268"/>
    </location>
</feature>